<keyword evidence="2" id="KW-0378">Hydrolase</keyword>
<keyword evidence="2" id="KW-0540">Nuclease</keyword>
<dbReference type="InterPro" id="IPR011335">
    <property type="entry name" value="Restrct_endonuc-II-like"/>
</dbReference>
<reference evidence="2 3" key="1">
    <citation type="submission" date="2015-04" db="EMBL/GenBank/DDBJ databases">
        <title>Isolation and characterization of bacteriophages from East Africa Rift Valley soda lakes.</title>
        <authorList>
            <person name="van Zyl L.J."/>
            <person name="Nemavhulani S."/>
            <person name="Cowan D.A."/>
            <person name="Trindade M.I."/>
        </authorList>
    </citation>
    <scope>NUCLEOTIDE SEQUENCE [LARGE SCALE GENOMIC DNA]</scope>
</reference>
<organism evidence="2 3">
    <name type="scientific">Paracoccus phage Shpa</name>
    <dbReference type="NCBI Taxonomy" id="1647282"/>
    <lineage>
        <taxon>Viruses</taxon>
        <taxon>Duplodnaviria</taxon>
        <taxon>Heunggongvirae</taxon>
        <taxon>Uroviricota</taxon>
        <taxon>Caudoviricetes</taxon>
        <taxon>Vhulanivirus</taxon>
        <taxon>Vhulanivirus Shpa</taxon>
    </lineage>
</organism>
<evidence type="ECO:0000313" key="2">
    <source>
        <dbReference type="EMBL" id="AKG94550.1"/>
    </source>
</evidence>
<accession>A0A0U2BXF3</accession>
<dbReference type="InterPro" id="IPR017482">
    <property type="entry name" value="Lambda-type_endonuclease"/>
</dbReference>
<gene>
    <name evidence="2" type="ORF">Shpa_39</name>
</gene>
<dbReference type="PANTHER" id="PTHR46609:SF6">
    <property type="entry name" value="EXONUCLEASE, PHAGE-TYPE_RECB, C-TERMINAL DOMAIN-CONTAINING PROTEIN-RELATED"/>
    <property type="match status" value="1"/>
</dbReference>
<evidence type="ECO:0000313" key="3">
    <source>
        <dbReference type="Proteomes" id="UP000223061"/>
    </source>
</evidence>
<dbReference type="OrthoDB" id="7802at10239"/>
<keyword evidence="3" id="KW-1185">Reference proteome</keyword>
<keyword evidence="2" id="KW-0255">Endonuclease</keyword>
<evidence type="ECO:0000259" key="1">
    <source>
        <dbReference type="Pfam" id="PF09588"/>
    </source>
</evidence>
<dbReference type="InterPro" id="IPR011604">
    <property type="entry name" value="PDDEXK-like_dom_sf"/>
</dbReference>
<protein>
    <submittedName>
        <fullName evidence="2">Endonuclease</fullName>
    </submittedName>
</protein>
<dbReference type="EMBL" id="KR072689">
    <property type="protein sequence ID" value="AKG94550.1"/>
    <property type="molecule type" value="Genomic_DNA"/>
</dbReference>
<dbReference type="GO" id="GO:0004519">
    <property type="term" value="F:endonuclease activity"/>
    <property type="evidence" value="ECO:0007669"/>
    <property type="project" value="UniProtKB-KW"/>
</dbReference>
<dbReference type="PANTHER" id="PTHR46609">
    <property type="entry name" value="EXONUCLEASE, PHAGE-TYPE/RECB, C-TERMINAL DOMAIN-CONTAINING PROTEIN"/>
    <property type="match status" value="1"/>
</dbReference>
<dbReference type="CDD" id="cd22343">
    <property type="entry name" value="PDDEXK_lambda_exonuclease-like"/>
    <property type="match status" value="1"/>
</dbReference>
<feature type="domain" description="YqaJ viral recombinase" evidence="1">
    <location>
        <begin position="8"/>
        <end position="148"/>
    </location>
</feature>
<dbReference type="Pfam" id="PF09588">
    <property type="entry name" value="YqaJ"/>
    <property type="match status" value="1"/>
</dbReference>
<name>A0A0U2BXF3_9CAUD</name>
<dbReference type="InterPro" id="IPR019080">
    <property type="entry name" value="YqaJ_viral_recombinase"/>
</dbReference>
<dbReference type="SUPFAM" id="SSF52980">
    <property type="entry name" value="Restriction endonuclease-like"/>
    <property type="match status" value="1"/>
</dbReference>
<dbReference type="Gene3D" id="3.90.320.10">
    <property type="match status" value="1"/>
</dbReference>
<dbReference type="NCBIfam" id="TIGR03033">
    <property type="entry name" value="phage_rel_nuc"/>
    <property type="match status" value="1"/>
</dbReference>
<proteinExistence type="predicted"/>
<dbReference type="Proteomes" id="UP000223061">
    <property type="component" value="Segment"/>
</dbReference>
<dbReference type="InterPro" id="IPR051703">
    <property type="entry name" value="NF-kappa-B_Signaling_Reg"/>
</dbReference>
<sequence length="208" mass="23149">MMEQRSAEWHQHRAGKVTASRIADIMARTKTGPGAARKNYAAELVVERLTGCPREGFRNAAMQWGTDIEPQARTAYEFMHDAEVVEVGFIDHPTIADAGCSPDGLVGDDGMVEIKCPNTATHIDTLLSGEIDGKYIKQMMFQMACAGRAWCDFISYDPRLPAEMQLFVQRVQRDDEAITEIETAVREFLAEVSATVEALRARYMEDAA</sequence>